<dbReference type="EMBL" id="AWSQ01000002">
    <property type="protein sequence ID" value="KFX70222.1"/>
    <property type="molecule type" value="Genomic_DNA"/>
</dbReference>
<dbReference type="eggNOG" id="COG0607">
    <property type="taxonomic scope" value="Bacteria"/>
</dbReference>
<dbReference type="GO" id="GO:0004792">
    <property type="term" value="F:thiosulfate-cyanide sulfurtransferase activity"/>
    <property type="evidence" value="ECO:0007669"/>
    <property type="project" value="TreeGrafter"/>
</dbReference>
<feature type="domain" description="Rhodanese" evidence="1">
    <location>
        <begin position="45"/>
        <end position="134"/>
    </location>
</feature>
<dbReference type="SUPFAM" id="SSF52821">
    <property type="entry name" value="Rhodanese/Cell cycle control phosphatase"/>
    <property type="match status" value="1"/>
</dbReference>
<evidence type="ECO:0000259" key="1">
    <source>
        <dbReference type="PROSITE" id="PS50206"/>
    </source>
</evidence>
<dbReference type="OrthoDB" id="9814704at2"/>
<dbReference type="Proteomes" id="UP000030063">
    <property type="component" value="Unassembled WGS sequence"/>
</dbReference>
<dbReference type="Pfam" id="PF00581">
    <property type="entry name" value="Rhodanese"/>
    <property type="match status" value="1"/>
</dbReference>
<dbReference type="InterPro" id="IPR036873">
    <property type="entry name" value="Rhodanese-like_dom_sf"/>
</dbReference>
<organism evidence="2 3">
    <name type="scientific">Pseudomonas taeanensis MS-3</name>
    <dbReference type="NCBI Taxonomy" id="1395571"/>
    <lineage>
        <taxon>Bacteria</taxon>
        <taxon>Pseudomonadati</taxon>
        <taxon>Pseudomonadota</taxon>
        <taxon>Gammaproteobacteria</taxon>
        <taxon>Pseudomonadales</taxon>
        <taxon>Pseudomonadaceae</taxon>
        <taxon>Pseudomonas</taxon>
    </lineage>
</organism>
<dbReference type="InterPro" id="IPR001763">
    <property type="entry name" value="Rhodanese-like_dom"/>
</dbReference>
<evidence type="ECO:0000313" key="3">
    <source>
        <dbReference type="Proteomes" id="UP000030063"/>
    </source>
</evidence>
<dbReference type="PROSITE" id="PS50206">
    <property type="entry name" value="RHODANESE_3"/>
    <property type="match status" value="1"/>
</dbReference>
<accession>A0A0A1YJV0</accession>
<proteinExistence type="predicted"/>
<sequence>MRGVIILLLCGVVWLPLTQAQEAPLRVDGAITINAWQAKRLYDFGVLFIDVRPRREWGWGHVRGAVHLDLADRFGALSLSHWPRQVPLVIYCDSDVCLRSALAAHLAVSWGYRQVFYFRSGYFAWQLLDYPLGKGVDGEVVAFSAEEH</sequence>
<keyword evidence="2" id="KW-0808">Transferase</keyword>
<dbReference type="PANTHER" id="PTHR44086:SF10">
    <property type="entry name" value="THIOSULFATE SULFURTRANSFERASE_RHODANESE-LIKE DOMAIN-CONTAINING PROTEIN 3"/>
    <property type="match status" value="1"/>
</dbReference>
<protein>
    <submittedName>
        <fullName evidence="2">Sulfurtransferase</fullName>
    </submittedName>
</protein>
<dbReference type="PANTHER" id="PTHR44086">
    <property type="entry name" value="THIOSULFATE SULFURTRANSFERASE RDL2, MITOCHONDRIAL-RELATED"/>
    <property type="match status" value="1"/>
</dbReference>
<name>A0A0A1YJV0_9PSED</name>
<gene>
    <name evidence="2" type="ORF">TMS3_0112075</name>
</gene>
<evidence type="ECO:0000313" key="2">
    <source>
        <dbReference type="EMBL" id="KFX70222.1"/>
    </source>
</evidence>
<dbReference type="CDD" id="cd00158">
    <property type="entry name" value="RHOD"/>
    <property type="match status" value="1"/>
</dbReference>
<comment type="caution">
    <text evidence="2">The sequence shown here is derived from an EMBL/GenBank/DDBJ whole genome shotgun (WGS) entry which is preliminary data.</text>
</comment>
<dbReference type="Gene3D" id="3.40.250.10">
    <property type="entry name" value="Rhodanese-like domain"/>
    <property type="match status" value="1"/>
</dbReference>
<reference evidence="2 3" key="1">
    <citation type="journal article" date="2014" name="Genome Announc.">
        <title>Draft Genome Sequence of Petroleum Oil-Degrading Marine Bacterium Pseudomonas taeanensis Strain MS-3, Isolated from a Crude Oil-Contaminated Seashore.</title>
        <authorList>
            <person name="Lee S.Y."/>
            <person name="Kim S.H."/>
            <person name="Lee D.G."/>
            <person name="Shin S."/>
            <person name="Yun S.H."/>
            <person name="Choi C.W."/>
            <person name="Chung Y.H."/>
            <person name="Choi J.S."/>
            <person name="Kahng H.Y."/>
            <person name="Kim S.I."/>
        </authorList>
    </citation>
    <scope>NUCLEOTIDE SEQUENCE [LARGE SCALE GENOMIC DNA]</scope>
    <source>
        <strain evidence="2 3">MS-3</strain>
    </source>
</reference>
<dbReference type="AlphaFoldDB" id="A0A0A1YJV0"/>
<dbReference type="RefSeq" id="WP_025165479.1">
    <property type="nucleotide sequence ID" value="NZ_AWSQ01000002.1"/>
</dbReference>
<dbReference type="STRING" id="1395571.TMS3_0112075"/>
<dbReference type="SMART" id="SM00450">
    <property type="entry name" value="RHOD"/>
    <property type="match status" value="1"/>
</dbReference>
<keyword evidence="3" id="KW-1185">Reference proteome</keyword>